<evidence type="ECO:0000256" key="3">
    <source>
        <dbReference type="ARBA" id="ARBA00023002"/>
    </source>
</evidence>
<dbReference type="InterPro" id="IPR001663">
    <property type="entry name" value="Rng_hydr_dOase-A"/>
</dbReference>
<dbReference type="EMBL" id="KV751140">
    <property type="protein sequence ID" value="OCL01385.1"/>
    <property type="molecule type" value="Genomic_DNA"/>
</dbReference>
<evidence type="ECO:0000256" key="1">
    <source>
        <dbReference type="ARBA" id="ARBA00022714"/>
    </source>
</evidence>
<dbReference type="PRINTS" id="PR00090">
    <property type="entry name" value="RNGDIOXGNASE"/>
</dbReference>
<evidence type="ECO:0000313" key="7">
    <source>
        <dbReference type="EMBL" id="OCL01385.1"/>
    </source>
</evidence>
<dbReference type="CDD" id="cd03469">
    <property type="entry name" value="Rieske_RO_Alpha_N"/>
    <property type="match status" value="1"/>
</dbReference>
<evidence type="ECO:0000256" key="5">
    <source>
        <dbReference type="ARBA" id="ARBA00023014"/>
    </source>
</evidence>
<keyword evidence="3" id="KW-0560">Oxidoreductase</keyword>
<evidence type="ECO:0000313" key="8">
    <source>
        <dbReference type="Proteomes" id="UP000250140"/>
    </source>
</evidence>
<keyword evidence="2" id="KW-0479">Metal-binding</keyword>
<dbReference type="Pfam" id="PF00355">
    <property type="entry name" value="Rieske"/>
    <property type="match status" value="1"/>
</dbReference>
<evidence type="ECO:0000259" key="6">
    <source>
        <dbReference type="PROSITE" id="PS51296"/>
    </source>
</evidence>
<protein>
    <submittedName>
        <fullName evidence="7">ISP domain-containing protein</fullName>
    </submittedName>
</protein>
<dbReference type="AlphaFoldDB" id="A0A8E2JL43"/>
<dbReference type="PANTHER" id="PTHR43756:SF6">
    <property type="entry name" value="CLUSTER-BINDING PROTEIN, PUTATIVE (AFU_ORTHOLOGUE AFUA_6G03920)-RELATED"/>
    <property type="match status" value="1"/>
</dbReference>
<gene>
    <name evidence="7" type="ORF">AOQ84DRAFT_444039</name>
</gene>
<keyword evidence="4" id="KW-0408">Iron</keyword>
<dbReference type="Proteomes" id="UP000250140">
    <property type="component" value="Unassembled WGS sequence"/>
</dbReference>
<dbReference type="InterPro" id="IPR036922">
    <property type="entry name" value="Rieske_2Fe-2S_sf"/>
</dbReference>
<dbReference type="GO" id="GO:0051537">
    <property type="term" value="F:2 iron, 2 sulfur cluster binding"/>
    <property type="evidence" value="ECO:0007669"/>
    <property type="project" value="UniProtKB-KW"/>
</dbReference>
<evidence type="ECO:0000256" key="4">
    <source>
        <dbReference type="ARBA" id="ARBA00023004"/>
    </source>
</evidence>
<dbReference type="GO" id="GO:0046872">
    <property type="term" value="F:metal ion binding"/>
    <property type="evidence" value="ECO:0007669"/>
    <property type="project" value="UniProtKB-KW"/>
</dbReference>
<name>A0A8E2JL43_9PEZI</name>
<dbReference type="OrthoDB" id="426882at2759"/>
<sequence length="371" mass="41367">MEVSKEPDFPEGWWTDEKLFMLERRAIFSKTWICVTHRNRFAKPGDYISMELAGFPIFIILSKDNIPRAFHNVCRHRAYAVTKKAAGSSLVLGCKYHGWSYDSKGTLIKAPQFDGIEGFDKAQNGLFKIHTCTDKGGFVHVNLDASEIVEPPSCEQIVSFSAQHGITAQSAWVAGWEVKGDFNWKVAAQDPIRNKVTQRTQQRSNSIFAYLLMFRGASVAIREDDRLSLSPLTTVKTIAGTSLWLALTVLPVSASKSSIRCDVYSTRKMSLRESYRSALSNDFQEWVRELECKYAKLKEAPLSGEAAFLPLLKAHLKLEQMAGGEILPGSRQEGRSSDCWRAEQVCKELDELAGLRSPCGGAGGGQSSLEW</sequence>
<proteinExistence type="predicted"/>
<accession>A0A8E2JL43</accession>
<evidence type="ECO:0000256" key="2">
    <source>
        <dbReference type="ARBA" id="ARBA00022723"/>
    </source>
</evidence>
<feature type="domain" description="Rieske" evidence="6">
    <location>
        <begin position="43"/>
        <end position="119"/>
    </location>
</feature>
<dbReference type="SUPFAM" id="SSF50022">
    <property type="entry name" value="ISP domain"/>
    <property type="match status" value="1"/>
</dbReference>
<reference evidence="7 8" key="1">
    <citation type="journal article" date="2016" name="Nat. Commun.">
        <title>Ectomycorrhizal ecology is imprinted in the genome of the dominant symbiotic fungus Cenococcum geophilum.</title>
        <authorList>
            <consortium name="DOE Joint Genome Institute"/>
            <person name="Peter M."/>
            <person name="Kohler A."/>
            <person name="Ohm R.A."/>
            <person name="Kuo A."/>
            <person name="Krutzmann J."/>
            <person name="Morin E."/>
            <person name="Arend M."/>
            <person name="Barry K.W."/>
            <person name="Binder M."/>
            <person name="Choi C."/>
            <person name="Clum A."/>
            <person name="Copeland A."/>
            <person name="Grisel N."/>
            <person name="Haridas S."/>
            <person name="Kipfer T."/>
            <person name="LaButti K."/>
            <person name="Lindquist E."/>
            <person name="Lipzen A."/>
            <person name="Maire R."/>
            <person name="Meier B."/>
            <person name="Mihaltcheva S."/>
            <person name="Molinier V."/>
            <person name="Murat C."/>
            <person name="Poggeler S."/>
            <person name="Quandt C.A."/>
            <person name="Sperisen C."/>
            <person name="Tritt A."/>
            <person name="Tisserant E."/>
            <person name="Crous P.W."/>
            <person name="Henrissat B."/>
            <person name="Nehls U."/>
            <person name="Egli S."/>
            <person name="Spatafora J.W."/>
            <person name="Grigoriev I.V."/>
            <person name="Martin F.M."/>
        </authorList>
    </citation>
    <scope>NUCLEOTIDE SEQUENCE [LARGE SCALE GENOMIC DNA]</scope>
    <source>
        <strain evidence="7 8">CBS 207.34</strain>
    </source>
</reference>
<organism evidence="7 8">
    <name type="scientific">Glonium stellatum</name>
    <dbReference type="NCBI Taxonomy" id="574774"/>
    <lineage>
        <taxon>Eukaryota</taxon>
        <taxon>Fungi</taxon>
        <taxon>Dikarya</taxon>
        <taxon>Ascomycota</taxon>
        <taxon>Pezizomycotina</taxon>
        <taxon>Dothideomycetes</taxon>
        <taxon>Pleosporomycetidae</taxon>
        <taxon>Gloniales</taxon>
        <taxon>Gloniaceae</taxon>
        <taxon>Glonium</taxon>
    </lineage>
</organism>
<keyword evidence="5" id="KW-0411">Iron-sulfur</keyword>
<dbReference type="PANTHER" id="PTHR43756">
    <property type="entry name" value="CHOLINE MONOOXYGENASE, CHLOROPLASTIC"/>
    <property type="match status" value="1"/>
</dbReference>
<dbReference type="GO" id="GO:0016491">
    <property type="term" value="F:oxidoreductase activity"/>
    <property type="evidence" value="ECO:0007669"/>
    <property type="project" value="UniProtKB-KW"/>
</dbReference>
<dbReference type="InterPro" id="IPR017941">
    <property type="entry name" value="Rieske_2Fe-2S"/>
</dbReference>
<dbReference type="PROSITE" id="PS51296">
    <property type="entry name" value="RIESKE"/>
    <property type="match status" value="1"/>
</dbReference>
<dbReference type="Gene3D" id="2.102.10.10">
    <property type="entry name" value="Rieske [2Fe-2S] iron-sulphur domain"/>
    <property type="match status" value="1"/>
</dbReference>
<keyword evidence="1" id="KW-0001">2Fe-2S</keyword>
<keyword evidence="8" id="KW-1185">Reference proteome</keyword>